<organism evidence="8 9">
    <name type="scientific">Globodera pallida</name>
    <name type="common">Potato cyst nematode worm</name>
    <name type="synonym">Heterodera pallida</name>
    <dbReference type="NCBI Taxonomy" id="36090"/>
    <lineage>
        <taxon>Eukaryota</taxon>
        <taxon>Metazoa</taxon>
        <taxon>Ecdysozoa</taxon>
        <taxon>Nematoda</taxon>
        <taxon>Chromadorea</taxon>
        <taxon>Rhabditida</taxon>
        <taxon>Tylenchina</taxon>
        <taxon>Tylenchomorpha</taxon>
        <taxon>Tylenchoidea</taxon>
        <taxon>Heteroderidae</taxon>
        <taxon>Heteroderinae</taxon>
        <taxon>Globodera</taxon>
    </lineage>
</organism>
<accession>A0A183CFU6</accession>
<keyword evidence="8" id="KW-1185">Reference proteome</keyword>
<keyword evidence="4" id="KW-0393">Immunoglobulin domain</keyword>
<protein>
    <submittedName>
        <fullName evidence="9">Ig-like domain-containing protein</fullName>
    </submittedName>
</protein>
<dbReference type="SUPFAM" id="SSF48726">
    <property type="entry name" value="Immunoglobulin"/>
    <property type="match status" value="1"/>
</dbReference>
<dbReference type="InterPro" id="IPR007110">
    <property type="entry name" value="Ig-like_dom"/>
</dbReference>
<keyword evidence="5" id="KW-0472">Membrane</keyword>
<dbReference type="Pfam" id="PF07679">
    <property type="entry name" value="I-set"/>
    <property type="match status" value="1"/>
</dbReference>
<evidence type="ECO:0000256" key="5">
    <source>
        <dbReference type="SAM" id="Phobius"/>
    </source>
</evidence>
<evidence type="ECO:0000256" key="2">
    <source>
        <dbReference type="ARBA" id="ARBA00022737"/>
    </source>
</evidence>
<evidence type="ECO:0000259" key="7">
    <source>
        <dbReference type="PROSITE" id="PS50835"/>
    </source>
</evidence>
<dbReference type="InterPro" id="IPR036179">
    <property type="entry name" value="Ig-like_dom_sf"/>
</dbReference>
<dbReference type="PANTHER" id="PTHR45080:SF8">
    <property type="entry name" value="IG-LIKE DOMAIN-CONTAINING PROTEIN"/>
    <property type="match status" value="1"/>
</dbReference>
<reference evidence="8" key="1">
    <citation type="submission" date="2014-05" db="EMBL/GenBank/DDBJ databases">
        <title>The genome and life-stage specific transcriptomes of Globodera pallida elucidate key aspects of plant parasitism by a cyst nematode.</title>
        <authorList>
            <person name="Cotton J.A."/>
            <person name="Lilley C.J."/>
            <person name="Jones L.M."/>
            <person name="Kikuchi T."/>
            <person name="Reid A.J."/>
            <person name="Thorpe P."/>
            <person name="Tsai I.J."/>
            <person name="Beasley H."/>
            <person name="Blok V."/>
            <person name="Cock P.J.A."/>
            <person name="Van den Akker S.E."/>
            <person name="Holroyd N."/>
            <person name="Hunt M."/>
            <person name="Mantelin S."/>
            <person name="Naghra H."/>
            <person name="Pain A."/>
            <person name="Palomares-Rius J.E."/>
            <person name="Zarowiecki M."/>
            <person name="Berriman M."/>
            <person name="Jones J.T."/>
            <person name="Urwin P.E."/>
        </authorList>
    </citation>
    <scope>NUCLEOTIDE SEQUENCE [LARGE SCALE GENOMIC DNA]</scope>
    <source>
        <strain evidence="8">Lindley</strain>
    </source>
</reference>
<proteinExistence type="predicted"/>
<dbReference type="InterPro" id="IPR013783">
    <property type="entry name" value="Ig-like_fold"/>
</dbReference>
<dbReference type="AlphaFoldDB" id="A0A183CFU6"/>
<keyword evidence="1 6" id="KW-0732">Signal</keyword>
<dbReference type="SMART" id="SM00408">
    <property type="entry name" value="IGc2"/>
    <property type="match status" value="1"/>
</dbReference>
<dbReference type="FunFam" id="2.60.40.10:FF:000032">
    <property type="entry name" value="palladin isoform X1"/>
    <property type="match status" value="1"/>
</dbReference>
<dbReference type="WBParaSite" id="GPLIN_001175100">
    <property type="protein sequence ID" value="GPLIN_001175100"/>
    <property type="gene ID" value="GPLIN_001175100"/>
</dbReference>
<feature type="signal peptide" evidence="6">
    <location>
        <begin position="1"/>
        <end position="36"/>
    </location>
</feature>
<dbReference type="GO" id="GO:0050808">
    <property type="term" value="P:synapse organization"/>
    <property type="evidence" value="ECO:0007669"/>
    <property type="project" value="TreeGrafter"/>
</dbReference>
<name>A0A183CFU6_GLOPA</name>
<evidence type="ECO:0000256" key="3">
    <source>
        <dbReference type="ARBA" id="ARBA00023157"/>
    </source>
</evidence>
<dbReference type="PROSITE" id="PS50835">
    <property type="entry name" value="IG_LIKE"/>
    <property type="match status" value="1"/>
</dbReference>
<dbReference type="GO" id="GO:0030424">
    <property type="term" value="C:axon"/>
    <property type="evidence" value="ECO:0007669"/>
    <property type="project" value="TreeGrafter"/>
</dbReference>
<evidence type="ECO:0000313" key="8">
    <source>
        <dbReference type="Proteomes" id="UP000050741"/>
    </source>
</evidence>
<feature type="transmembrane region" description="Helical" evidence="5">
    <location>
        <begin position="445"/>
        <end position="468"/>
    </location>
</feature>
<dbReference type="Proteomes" id="UP000050741">
    <property type="component" value="Unassembled WGS sequence"/>
</dbReference>
<sequence length="489" mass="54320">MSLQQRPSSSLSLTPNNFFPSLTSLFLLIVAFVSIAQPPHTLTSAESSSQSNKIWPRARGPAIVTIPVKHGRAGPQGLLQTTDPLLLWCYAVDARLLTLRDSRRESALDTEEIYFTHNGVSYPANLSTDNAFNGTLSLEQVFASYAGNWTCHIRTKVRPVVLNNASLRIDEKDAFHFEVGGVNVKRGEDTRLECPVYGHPKPEVTAESSSQSNKIWPRARGPAIVTIPVKHGRAGPQGLLQTTDPLLLWCYAVDARLLTLRDSRRESALDTEEIYFTHNGVSYPANLSTDNAFNGTLSLEQVFASYAGNWTCHIRTKGFGNARGEIAVHLRPVVLNNASLRIDEKDAFHFEVGGVNVKRGEDTRLECPVYGHPKPEVTWRKGVLELRGDQRIKVQSDGALVIRNVTFEDGDTYSCRARNSANNKRDKTTSGGIIIERKLRVKSELAWMLPLGIIIAILVLLIVVILLCEIRKQRNEKRKFLTAGDGDEE</sequence>
<dbReference type="PANTHER" id="PTHR45080">
    <property type="entry name" value="CONTACTIN 5"/>
    <property type="match status" value="1"/>
</dbReference>
<reference evidence="9" key="2">
    <citation type="submission" date="2016-06" db="UniProtKB">
        <authorList>
            <consortium name="WormBaseParasite"/>
        </authorList>
    </citation>
    <scope>IDENTIFICATION</scope>
</reference>
<dbReference type="InterPro" id="IPR003599">
    <property type="entry name" value="Ig_sub"/>
</dbReference>
<dbReference type="InterPro" id="IPR003598">
    <property type="entry name" value="Ig_sub2"/>
</dbReference>
<dbReference type="SMART" id="SM00409">
    <property type="entry name" value="IG"/>
    <property type="match status" value="2"/>
</dbReference>
<dbReference type="InterPro" id="IPR050958">
    <property type="entry name" value="Cell_Adh-Cytoskel_Orgn"/>
</dbReference>
<feature type="domain" description="Ig-like" evidence="7">
    <location>
        <begin position="332"/>
        <end position="430"/>
    </location>
</feature>
<keyword evidence="5" id="KW-1133">Transmembrane helix</keyword>
<dbReference type="InterPro" id="IPR013098">
    <property type="entry name" value="Ig_I-set"/>
</dbReference>
<keyword evidence="5" id="KW-0812">Transmembrane</keyword>
<dbReference type="GO" id="GO:0043025">
    <property type="term" value="C:neuronal cell body"/>
    <property type="evidence" value="ECO:0007669"/>
    <property type="project" value="TreeGrafter"/>
</dbReference>
<feature type="chain" id="PRO_5008147559" evidence="6">
    <location>
        <begin position="37"/>
        <end position="489"/>
    </location>
</feature>
<dbReference type="GO" id="GO:0005886">
    <property type="term" value="C:plasma membrane"/>
    <property type="evidence" value="ECO:0007669"/>
    <property type="project" value="TreeGrafter"/>
</dbReference>
<evidence type="ECO:0000313" key="9">
    <source>
        <dbReference type="WBParaSite" id="GPLIN_001175100"/>
    </source>
</evidence>
<dbReference type="Gene3D" id="2.60.40.10">
    <property type="entry name" value="Immunoglobulins"/>
    <property type="match status" value="2"/>
</dbReference>
<dbReference type="GO" id="GO:0007156">
    <property type="term" value="P:homophilic cell adhesion via plasma membrane adhesion molecules"/>
    <property type="evidence" value="ECO:0007669"/>
    <property type="project" value="TreeGrafter"/>
</dbReference>
<evidence type="ECO:0000256" key="4">
    <source>
        <dbReference type="ARBA" id="ARBA00023319"/>
    </source>
</evidence>
<evidence type="ECO:0000256" key="6">
    <source>
        <dbReference type="SAM" id="SignalP"/>
    </source>
</evidence>
<keyword evidence="2" id="KW-0677">Repeat</keyword>
<evidence type="ECO:0000256" key="1">
    <source>
        <dbReference type="ARBA" id="ARBA00022729"/>
    </source>
</evidence>
<dbReference type="GO" id="GO:0008046">
    <property type="term" value="F:axon guidance receptor activity"/>
    <property type="evidence" value="ECO:0007669"/>
    <property type="project" value="TreeGrafter"/>
</dbReference>
<keyword evidence="3" id="KW-1015">Disulfide bond</keyword>